<dbReference type="InterPro" id="IPR024983">
    <property type="entry name" value="CHAT_dom"/>
</dbReference>
<dbReference type="GO" id="GO:0005737">
    <property type="term" value="C:cytoplasm"/>
    <property type="evidence" value="ECO:0007669"/>
    <property type="project" value="UniProtKB-SubCell"/>
</dbReference>
<dbReference type="InterPro" id="IPR011990">
    <property type="entry name" value="TPR-like_helical_dom_sf"/>
</dbReference>
<keyword evidence="8" id="KW-1185">Reference proteome</keyword>
<keyword evidence="2" id="KW-0963">Cytoplasm</keyword>
<feature type="domain" description="CHAT" evidence="6">
    <location>
        <begin position="629"/>
        <end position="859"/>
    </location>
</feature>
<comment type="subcellular location">
    <subcellularLocation>
        <location evidence="1">Cytoplasm</location>
    </subcellularLocation>
</comment>
<evidence type="ECO:0000256" key="2">
    <source>
        <dbReference type="ARBA" id="ARBA00022490"/>
    </source>
</evidence>
<comment type="similarity">
    <text evidence="5">Belongs to the Rap family.</text>
</comment>
<evidence type="ECO:0000256" key="1">
    <source>
        <dbReference type="ARBA" id="ARBA00004496"/>
    </source>
</evidence>
<dbReference type="OrthoDB" id="9761935at2"/>
<keyword evidence="3" id="KW-0677">Repeat</keyword>
<dbReference type="Proteomes" id="UP000286716">
    <property type="component" value="Unassembled WGS sequence"/>
</dbReference>
<accession>A0A428W7H5</accession>
<comment type="caution">
    <text evidence="7">The sequence shown here is derived from an EMBL/GenBank/DDBJ whole genome shotgun (WGS) entry which is preliminary data.</text>
</comment>
<dbReference type="Pfam" id="PF12770">
    <property type="entry name" value="CHAT"/>
    <property type="match status" value="1"/>
</dbReference>
<gene>
    <name evidence="7" type="ORF">DMA12_30935</name>
</gene>
<proteinExistence type="inferred from homology"/>
<evidence type="ECO:0000256" key="5">
    <source>
        <dbReference type="ARBA" id="ARBA00038253"/>
    </source>
</evidence>
<name>A0A428W7H5_AMYBA</name>
<evidence type="ECO:0000256" key="3">
    <source>
        <dbReference type="ARBA" id="ARBA00022737"/>
    </source>
</evidence>
<organism evidence="7 8">
    <name type="scientific">Amycolatopsis balhimycina DSM 5908</name>
    <dbReference type="NCBI Taxonomy" id="1081091"/>
    <lineage>
        <taxon>Bacteria</taxon>
        <taxon>Bacillati</taxon>
        <taxon>Actinomycetota</taxon>
        <taxon>Actinomycetes</taxon>
        <taxon>Pseudonocardiales</taxon>
        <taxon>Pseudonocardiaceae</taxon>
        <taxon>Amycolatopsis</taxon>
    </lineage>
</organism>
<dbReference type="PANTHER" id="PTHR46630:SF1">
    <property type="entry name" value="TETRATRICOPEPTIDE REPEAT PROTEIN 29"/>
    <property type="match status" value="1"/>
</dbReference>
<dbReference type="InterPro" id="IPR051476">
    <property type="entry name" value="Bac_ResReg_Asp_Phosphatase"/>
</dbReference>
<evidence type="ECO:0000313" key="7">
    <source>
        <dbReference type="EMBL" id="RSM39019.1"/>
    </source>
</evidence>
<dbReference type="Gene3D" id="1.25.40.10">
    <property type="entry name" value="Tetratricopeptide repeat domain"/>
    <property type="match status" value="1"/>
</dbReference>
<sequence>MLSGMNPTAALDQALEALRRADVDAGRAVPVAERAKRQADAEGDDAAASIAERAWGRALLQCGNVDSAISHLRDSVEFAEKSGSPALAGETRIPLAAALLQRGEPHEALRNIDDAVASLTGAGHARARAQRADILHQIGRLTEAHTEYESAISLLRDGGDLLNLQRALVNRGILHTERYVFPAAEADLEEARELAGRLGRKLATAIIDENLGFLETVRGDVPAALARLGRAEQAIGELGGQLGPVFSDQAELLLSVGARGEAADAAQRAVLAFERDQRHLLVPAARLLLTQAAVLGRDWTTALDQARQAHRDFVAQQRAEWAALAQLGVLRAQLALGHDTPISGEDAETMVATLSSAGWPAAALEAHLAAARLAGSRAEAKRSRFHLHRAGAVDRRGPAALRARGWYARALLAWEDGNAQATDRAVRAGLRILDEHAASLGATDLRAHSAAHRSELSELGLRLALRSGEPARVFEWAERGRAGRLAHRPVRPPDDPELAALLAELRATVREIDQPGRAAPDLRHRQSLLERRIRDRARLYPGVPGQPPATPVKVADLDLGDRALIEFARADGALHALSLVGGRLRLRALGAADDDVAELVARLAFALRRLAHRTGSAQSRAAALTLLQRTAEVLDRTLFGLLPEIGDRPLVLVPTGSLHSVPWSVLPSCSGRPVTVSPSATLWHAAAERRDAVLGTVAVAAGPGLAGAHDEAQAVAALHGVAPLAGEAATVEAVLKAVGTADTLHLAAHGRLAVDQPLFSDLRLHDGPLVVHDLERLDRVPRTVVLASCDSGRSVVCTGDELLGLSATFMGSGTVHLIASVVPVPDAETRPLMVEFHRGLARGAAPAAALADAQKSLRGNGLEALVAAAGFGCFGAGH</sequence>
<dbReference type="EMBL" id="QHHU01000048">
    <property type="protein sequence ID" value="RSM39019.1"/>
    <property type="molecule type" value="Genomic_DNA"/>
</dbReference>
<keyword evidence="4" id="KW-0802">TPR repeat</keyword>
<evidence type="ECO:0000313" key="8">
    <source>
        <dbReference type="Proteomes" id="UP000286716"/>
    </source>
</evidence>
<dbReference type="AlphaFoldDB" id="A0A428W7H5"/>
<protein>
    <submittedName>
        <fullName evidence="7">CHAT domain-containing protein</fullName>
    </submittedName>
</protein>
<dbReference type="PANTHER" id="PTHR46630">
    <property type="entry name" value="TETRATRICOPEPTIDE REPEAT PROTEIN 29"/>
    <property type="match status" value="1"/>
</dbReference>
<reference evidence="7 8" key="1">
    <citation type="submission" date="2018-05" db="EMBL/GenBank/DDBJ databases">
        <title>Evolution of GPA BGCs.</title>
        <authorList>
            <person name="Waglechner N."/>
            <person name="Wright G.D."/>
        </authorList>
    </citation>
    <scope>NUCLEOTIDE SEQUENCE [LARGE SCALE GENOMIC DNA]</scope>
    <source>
        <strain evidence="7 8">DSM 5908</strain>
    </source>
</reference>
<dbReference type="SUPFAM" id="SSF48452">
    <property type="entry name" value="TPR-like"/>
    <property type="match status" value="1"/>
</dbReference>
<evidence type="ECO:0000256" key="4">
    <source>
        <dbReference type="ARBA" id="ARBA00022803"/>
    </source>
</evidence>
<evidence type="ECO:0000259" key="6">
    <source>
        <dbReference type="Pfam" id="PF12770"/>
    </source>
</evidence>